<dbReference type="PANTHER" id="PTHR13621:SF2">
    <property type="entry name" value="PROLINE-RICH PROTEIN PRCC"/>
    <property type="match status" value="1"/>
</dbReference>
<keyword evidence="3" id="KW-1185">Reference proteome</keyword>
<proteinExistence type="predicted"/>
<feature type="region of interest" description="Disordered" evidence="1">
    <location>
        <begin position="1"/>
        <end position="247"/>
    </location>
</feature>
<feature type="compositionally biased region" description="Low complexity" evidence="1">
    <location>
        <begin position="110"/>
        <end position="122"/>
    </location>
</feature>
<feature type="compositionally biased region" description="Low complexity" evidence="1">
    <location>
        <begin position="193"/>
        <end position="219"/>
    </location>
</feature>
<feature type="compositionally biased region" description="Low complexity" evidence="1">
    <location>
        <begin position="321"/>
        <end position="333"/>
    </location>
</feature>
<comment type="caution">
    <text evidence="2">The sequence shown here is derived from an EMBL/GenBank/DDBJ whole genome shotgun (WGS) entry which is preliminary data.</text>
</comment>
<dbReference type="GO" id="GO:0005634">
    <property type="term" value="C:nucleus"/>
    <property type="evidence" value="ECO:0007669"/>
    <property type="project" value="TreeGrafter"/>
</dbReference>
<evidence type="ECO:0008006" key="4">
    <source>
        <dbReference type="Google" id="ProtNLM"/>
    </source>
</evidence>
<evidence type="ECO:0000256" key="1">
    <source>
        <dbReference type="SAM" id="MobiDB-lite"/>
    </source>
</evidence>
<accession>A0A9P6TCX6</accession>
<organism evidence="2 3">
    <name type="scientific">Cronartium quercuum f. sp. fusiforme G11</name>
    <dbReference type="NCBI Taxonomy" id="708437"/>
    <lineage>
        <taxon>Eukaryota</taxon>
        <taxon>Fungi</taxon>
        <taxon>Dikarya</taxon>
        <taxon>Basidiomycota</taxon>
        <taxon>Pucciniomycotina</taxon>
        <taxon>Pucciniomycetes</taxon>
        <taxon>Pucciniales</taxon>
        <taxon>Coleosporiaceae</taxon>
        <taxon>Cronartium</taxon>
    </lineage>
</organism>
<feature type="compositionally biased region" description="Polar residues" evidence="1">
    <location>
        <begin position="37"/>
        <end position="46"/>
    </location>
</feature>
<feature type="compositionally biased region" description="Polar residues" evidence="1">
    <location>
        <begin position="178"/>
        <end position="187"/>
    </location>
</feature>
<reference evidence="2" key="1">
    <citation type="submission" date="2013-11" db="EMBL/GenBank/DDBJ databases">
        <title>Genome sequence of the fusiform rust pathogen reveals effectors for host alternation and coevolution with pine.</title>
        <authorList>
            <consortium name="DOE Joint Genome Institute"/>
            <person name="Smith K."/>
            <person name="Pendleton A."/>
            <person name="Kubisiak T."/>
            <person name="Anderson C."/>
            <person name="Salamov A."/>
            <person name="Aerts A."/>
            <person name="Riley R."/>
            <person name="Clum A."/>
            <person name="Lindquist E."/>
            <person name="Ence D."/>
            <person name="Campbell M."/>
            <person name="Kronenberg Z."/>
            <person name="Feau N."/>
            <person name="Dhillon B."/>
            <person name="Hamelin R."/>
            <person name="Burleigh J."/>
            <person name="Smith J."/>
            <person name="Yandell M."/>
            <person name="Nelson C."/>
            <person name="Grigoriev I."/>
            <person name="Davis J."/>
        </authorList>
    </citation>
    <scope>NUCLEOTIDE SEQUENCE</scope>
    <source>
        <strain evidence="2">G11</strain>
    </source>
</reference>
<dbReference type="EMBL" id="MU167244">
    <property type="protein sequence ID" value="KAG0147772.1"/>
    <property type="molecule type" value="Genomic_DNA"/>
</dbReference>
<name>A0A9P6TCX6_9BASI</name>
<dbReference type="AlphaFoldDB" id="A0A9P6TCX6"/>
<feature type="compositionally biased region" description="Basic and acidic residues" evidence="1">
    <location>
        <begin position="84"/>
        <end position="105"/>
    </location>
</feature>
<dbReference type="Pfam" id="PF10253">
    <property type="entry name" value="PRCC"/>
    <property type="match status" value="1"/>
</dbReference>
<sequence length="378" mass="40920">MALVEYGSESDSEPGSEFLPQSSSKPAPFKSQPTPPIAQSTTNQTGLRLPPPKRNKPTKARILLGPAPTKLPIVEDNPGNPKRSTSEDIELNKDTIKKPKLEPSTKKSGLAALLPAPKNAAPISKTGSPTKKPQVPPFQRIAPLASPQSSHADQPVTHQLSTFSAVPPPQLVEPDQPLPSSSSSGTLNLFGLPSASTSSSSSHHSTRPTTSTTISISSAPQVAEEKPPPPTLSDPYPGYWQRPNGQWCARSEDDEEWKAFRALHYGTQDTIDTSKEIPKDFFKQSDNRQVGIEEFNAAKVAKLAWENKPKIIDPREEARNEQAAQAAGKPAKQISSRARGRHQLSSLLTEAQANRAELEDRISRGKFNRKAGGAKYGF</sequence>
<dbReference type="PANTHER" id="PTHR13621">
    <property type="entry name" value="PROLINE-RICH PROTEIN PRCC"/>
    <property type="match status" value="1"/>
</dbReference>
<feature type="compositionally biased region" description="Polar residues" evidence="1">
    <location>
        <begin position="146"/>
        <end position="164"/>
    </location>
</feature>
<feature type="region of interest" description="Disordered" evidence="1">
    <location>
        <begin position="316"/>
        <end position="348"/>
    </location>
</feature>
<dbReference type="Proteomes" id="UP000886653">
    <property type="component" value="Unassembled WGS sequence"/>
</dbReference>
<protein>
    <recommendedName>
        <fullName evidence="4">Proline-rich protein PRCC</fullName>
    </recommendedName>
</protein>
<evidence type="ECO:0000313" key="2">
    <source>
        <dbReference type="EMBL" id="KAG0147772.1"/>
    </source>
</evidence>
<dbReference type="InterPro" id="IPR018800">
    <property type="entry name" value="PRCC"/>
</dbReference>
<dbReference type="OrthoDB" id="2555634at2759"/>
<gene>
    <name evidence="2" type="ORF">CROQUDRAFT_670359</name>
</gene>
<evidence type="ECO:0000313" key="3">
    <source>
        <dbReference type="Proteomes" id="UP000886653"/>
    </source>
</evidence>